<protein>
    <submittedName>
        <fullName evidence="2">Uncharacterized protein</fullName>
    </submittedName>
</protein>
<proteinExistence type="predicted"/>
<keyword evidence="3" id="KW-1185">Reference proteome</keyword>
<feature type="compositionally biased region" description="Acidic residues" evidence="1">
    <location>
        <begin position="105"/>
        <end position="124"/>
    </location>
</feature>
<dbReference type="EMBL" id="DF841569">
    <property type="protein sequence ID" value="GAT45621.1"/>
    <property type="molecule type" value="Genomic_DNA"/>
</dbReference>
<feature type="region of interest" description="Disordered" evidence="1">
    <location>
        <begin position="36"/>
        <end position="131"/>
    </location>
</feature>
<gene>
    <name evidence="2" type="ORF">MCHLO_03187</name>
</gene>
<accession>A0ABQ0L3B2</accession>
<evidence type="ECO:0000313" key="2">
    <source>
        <dbReference type="EMBL" id="GAT45621.1"/>
    </source>
</evidence>
<reference evidence="2" key="1">
    <citation type="submission" date="2014-09" db="EMBL/GenBank/DDBJ databases">
        <title>Genome sequence of the luminous mushroom Mycena chlorophos for searching fungal bioluminescence genes.</title>
        <authorList>
            <person name="Tanaka Y."/>
            <person name="Kasuga D."/>
            <person name="Oba Y."/>
            <person name="Hase S."/>
            <person name="Sato K."/>
            <person name="Oba Y."/>
            <person name="Sakakibara Y."/>
        </authorList>
    </citation>
    <scope>NUCLEOTIDE SEQUENCE</scope>
</reference>
<feature type="non-terminal residue" evidence="2">
    <location>
        <position position="163"/>
    </location>
</feature>
<name>A0ABQ0L3B2_MYCCL</name>
<dbReference type="Proteomes" id="UP000815677">
    <property type="component" value="Unassembled WGS sequence"/>
</dbReference>
<evidence type="ECO:0000256" key="1">
    <source>
        <dbReference type="SAM" id="MobiDB-lite"/>
    </source>
</evidence>
<organism evidence="2 3">
    <name type="scientific">Mycena chlorophos</name>
    <name type="common">Agaric fungus</name>
    <name type="synonym">Agaricus chlorophos</name>
    <dbReference type="NCBI Taxonomy" id="658473"/>
    <lineage>
        <taxon>Eukaryota</taxon>
        <taxon>Fungi</taxon>
        <taxon>Dikarya</taxon>
        <taxon>Basidiomycota</taxon>
        <taxon>Agaricomycotina</taxon>
        <taxon>Agaricomycetes</taxon>
        <taxon>Agaricomycetidae</taxon>
        <taxon>Agaricales</taxon>
        <taxon>Marasmiineae</taxon>
        <taxon>Mycenaceae</taxon>
        <taxon>Mycena</taxon>
    </lineage>
</organism>
<evidence type="ECO:0000313" key="3">
    <source>
        <dbReference type="Proteomes" id="UP000815677"/>
    </source>
</evidence>
<sequence>MPALARCDFDDDGHEIPRICNHTPSCRKLVLSRTRGKHYDSTELPWEEISSSDSAPELDLHDAGAAFSDSDSESGANDMIVQEELPASDDSGMRSPSPPMPQDEYLGDGDDTDSDYDADGEADEPSSAAAAEKARWDRFFDLAGLIDDEQRASIQEMVEQLEK</sequence>